<feature type="compositionally biased region" description="Low complexity" evidence="1">
    <location>
        <begin position="73"/>
        <end position="91"/>
    </location>
</feature>
<feature type="region of interest" description="Disordered" evidence="1">
    <location>
        <begin position="1"/>
        <end position="26"/>
    </location>
</feature>
<name>A0A6G1HQZ0_9PEZI</name>
<proteinExistence type="predicted"/>
<sequence>MRRDGQEKQRRRRWGRGGERISEVTHSPQWLNTTTFCVRRFADATSQLSTSCPPQSRARPRPAASPLPPSTPPLAASPNAPATAAHAASPRPGSAAAILGFLSALFREHFSALILLDLTSRLPAAGFGQGDIGGSSSHSQPWP</sequence>
<feature type="compositionally biased region" description="Pro residues" evidence="1">
    <location>
        <begin position="63"/>
        <end position="72"/>
    </location>
</feature>
<accession>A0A6G1HQZ0</accession>
<evidence type="ECO:0000313" key="2">
    <source>
        <dbReference type="EMBL" id="KAF2398412.1"/>
    </source>
</evidence>
<protein>
    <submittedName>
        <fullName evidence="2">Uncharacterized protein</fullName>
    </submittedName>
</protein>
<evidence type="ECO:0000256" key="1">
    <source>
        <dbReference type="SAM" id="MobiDB-lite"/>
    </source>
</evidence>
<feature type="compositionally biased region" description="Low complexity" evidence="1">
    <location>
        <begin position="53"/>
        <end position="62"/>
    </location>
</feature>
<evidence type="ECO:0000313" key="3">
    <source>
        <dbReference type="Proteomes" id="UP000799640"/>
    </source>
</evidence>
<dbReference type="AlphaFoldDB" id="A0A6G1HQZ0"/>
<dbReference type="Proteomes" id="UP000799640">
    <property type="component" value="Unassembled WGS sequence"/>
</dbReference>
<feature type="region of interest" description="Disordered" evidence="1">
    <location>
        <begin position="46"/>
        <end position="91"/>
    </location>
</feature>
<organism evidence="2 3">
    <name type="scientific">Trichodelitschia bisporula</name>
    <dbReference type="NCBI Taxonomy" id="703511"/>
    <lineage>
        <taxon>Eukaryota</taxon>
        <taxon>Fungi</taxon>
        <taxon>Dikarya</taxon>
        <taxon>Ascomycota</taxon>
        <taxon>Pezizomycotina</taxon>
        <taxon>Dothideomycetes</taxon>
        <taxon>Dothideomycetes incertae sedis</taxon>
        <taxon>Phaeotrichales</taxon>
        <taxon>Phaeotrichaceae</taxon>
        <taxon>Trichodelitschia</taxon>
    </lineage>
</organism>
<gene>
    <name evidence="2" type="ORF">EJ06DRAFT_107317</name>
</gene>
<keyword evidence="3" id="KW-1185">Reference proteome</keyword>
<reference evidence="2" key="1">
    <citation type="journal article" date="2020" name="Stud. Mycol.">
        <title>101 Dothideomycetes genomes: a test case for predicting lifestyles and emergence of pathogens.</title>
        <authorList>
            <person name="Haridas S."/>
            <person name="Albert R."/>
            <person name="Binder M."/>
            <person name="Bloem J."/>
            <person name="Labutti K."/>
            <person name="Salamov A."/>
            <person name="Andreopoulos B."/>
            <person name="Baker S."/>
            <person name="Barry K."/>
            <person name="Bills G."/>
            <person name="Bluhm B."/>
            <person name="Cannon C."/>
            <person name="Castanera R."/>
            <person name="Culley D."/>
            <person name="Daum C."/>
            <person name="Ezra D."/>
            <person name="Gonzalez J."/>
            <person name="Henrissat B."/>
            <person name="Kuo A."/>
            <person name="Liang C."/>
            <person name="Lipzen A."/>
            <person name="Lutzoni F."/>
            <person name="Magnuson J."/>
            <person name="Mondo S."/>
            <person name="Nolan M."/>
            <person name="Ohm R."/>
            <person name="Pangilinan J."/>
            <person name="Park H.-J."/>
            <person name="Ramirez L."/>
            <person name="Alfaro M."/>
            <person name="Sun H."/>
            <person name="Tritt A."/>
            <person name="Yoshinaga Y."/>
            <person name="Zwiers L.-H."/>
            <person name="Turgeon B."/>
            <person name="Goodwin S."/>
            <person name="Spatafora J."/>
            <person name="Crous P."/>
            <person name="Grigoriev I."/>
        </authorList>
    </citation>
    <scope>NUCLEOTIDE SEQUENCE</scope>
    <source>
        <strain evidence="2">CBS 262.69</strain>
    </source>
</reference>
<dbReference type="EMBL" id="ML996700">
    <property type="protein sequence ID" value="KAF2398412.1"/>
    <property type="molecule type" value="Genomic_DNA"/>
</dbReference>